<keyword evidence="2" id="KW-1185">Reference proteome</keyword>
<evidence type="ECO:0000313" key="2">
    <source>
        <dbReference type="Proteomes" id="UP000838821"/>
    </source>
</evidence>
<evidence type="ECO:0000313" key="1">
    <source>
        <dbReference type="EMBL" id="CAH1223986.1"/>
    </source>
</evidence>
<comment type="caution">
    <text evidence="1">The sequence shown here is derived from an EMBL/GenBank/DDBJ whole genome shotgun (WGS) entry which is preliminary data.</text>
</comment>
<dbReference type="RefSeq" id="WP_236291744.1">
    <property type="nucleotide sequence ID" value="NZ_CAKMMW010000023.1"/>
</dbReference>
<dbReference type="EMBL" id="CAKMMW010000023">
    <property type="protein sequence ID" value="CAH1223986.1"/>
    <property type="molecule type" value="Genomic_DNA"/>
</dbReference>
<gene>
    <name evidence="1" type="ORF">PAECIP111891_05596</name>
</gene>
<protein>
    <submittedName>
        <fullName evidence="1">Uncharacterized protein</fullName>
    </submittedName>
</protein>
<sequence length="263" mass="28628">MPAINSKDTFEQVKLDPSQEKTILDKVEGKVSKLPKGNYKEIRGITSEELNEIKQKAAEKASKEVVMKTTSDTFIDTTLPTNTLSSDFFSTCPSSANGVESCGAYDNYYRHNILNGDFTVQVLGHAGENSKYTVLHGSTGSSTAKAQRLSTFKQQINTYERYIVDDLEANTFSELVGWASALASFILLVQGFGTGPVGWVAVVATYANALNTFVSFTSAFYATASRLQISKNAAAQLNNATTTHYNMFSLGDANYGSEYVNGF</sequence>
<accession>A0ABM9CVM3</accession>
<proteinExistence type="predicted"/>
<reference evidence="1" key="1">
    <citation type="submission" date="2022-01" db="EMBL/GenBank/DDBJ databases">
        <authorList>
            <person name="Criscuolo A."/>
        </authorList>
    </citation>
    <scope>NUCLEOTIDE SEQUENCE</scope>
    <source>
        <strain evidence="1">CIP111891</strain>
    </source>
</reference>
<name>A0ABM9CVM3_9BACL</name>
<dbReference type="Proteomes" id="UP000838821">
    <property type="component" value="Unassembled WGS sequence"/>
</dbReference>
<organism evidence="1 2">
    <name type="scientific">Paenibacillus allorhizoplanae</name>
    <dbReference type="NCBI Taxonomy" id="2905648"/>
    <lineage>
        <taxon>Bacteria</taxon>
        <taxon>Bacillati</taxon>
        <taxon>Bacillota</taxon>
        <taxon>Bacilli</taxon>
        <taxon>Bacillales</taxon>
        <taxon>Paenibacillaceae</taxon>
        <taxon>Paenibacillus</taxon>
    </lineage>
</organism>